<dbReference type="NCBIfam" id="TIGR03588">
    <property type="entry name" value="PseC"/>
    <property type="match status" value="1"/>
</dbReference>
<dbReference type="AlphaFoldDB" id="A0A967CCG8"/>
<evidence type="ECO:0000313" key="6">
    <source>
        <dbReference type="Proteomes" id="UP000761264"/>
    </source>
</evidence>
<keyword evidence="6" id="KW-1185">Reference proteome</keyword>
<dbReference type="Proteomes" id="UP000761264">
    <property type="component" value="Unassembled WGS sequence"/>
</dbReference>
<evidence type="ECO:0000256" key="4">
    <source>
        <dbReference type="RuleBase" id="RU004508"/>
    </source>
</evidence>
<sequence length="407" mass="44365">MREVTHPAMSFLPYGRQLIEEDDIAAVTAVLRGDWLTTGPAVAAFEAAICEVTEARYAIACANGTAALHLAALALDLGPGDRAIVPSVTFLATANAVRLTGAEVVFADCCPHSGLMDNEHLTDALARADGPVKAVMPVHLAGQCTDLAKISALAKAQDLAIIDDAAHAIGSRYLKGNDAAKPIGDGRLTEMTTFSFHPVKTIVMGEGGAVTTNSRELAERLARFRSHGMTRDPEQLRNTALAYDEQGKINPWYYEMPEMGLNYRVTDIQCALGLSQIKKLTRFVTKRRALAEHYDRLLSDFAPLVRPITRSQNCEPAWHLYAVLIDFEAAGISRAALMQQLTAQGIGTQVHYIPVHLQPYYQERYGTISLPGAESYYARTLSLPLFPGMETDDVERVVDALHDCLNV</sequence>
<dbReference type="PANTHER" id="PTHR30244:SF34">
    <property type="entry name" value="DTDP-4-AMINO-4,6-DIDEOXYGALACTOSE TRANSAMINASE"/>
    <property type="match status" value="1"/>
</dbReference>
<gene>
    <name evidence="5" type="primary">pseC</name>
    <name evidence="5" type="ORF">HBA54_10545</name>
</gene>
<evidence type="ECO:0000256" key="2">
    <source>
        <dbReference type="PIRSR" id="PIRSR000390-1"/>
    </source>
</evidence>
<keyword evidence="5" id="KW-0032">Aminotransferase</keyword>
<feature type="modified residue" description="N6-(pyridoxal phosphate)lysine" evidence="3">
    <location>
        <position position="200"/>
    </location>
</feature>
<dbReference type="GO" id="GO:0030170">
    <property type="term" value="F:pyridoxal phosphate binding"/>
    <property type="evidence" value="ECO:0007669"/>
    <property type="project" value="TreeGrafter"/>
</dbReference>
<dbReference type="InterPro" id="IPR000653">
    <property type="entry name" value="DegT/StrS_aminotransferase"/>
</dbReference>
<dbReference type="GO" id="GO:0000271">
    <property type="term" value="P:polysaccharide biosynthetic process"/>
    <property type="evidence" value="ECO:0007669"/>
    <property type="project" value="TreeGrafter"/>
</dbReference>
<dbReference type="Gene3D" id="3.90.1150.10">
    <property type="entry name" value="Aspartate Aminotransferase, domain 1"/>
    <property type="match status" value="1"/>
</dbReference>
<dbReference type="InterPro" id="IPR020026">
    <property type="entry name" value="PseC"/>
</dbReference>
<dbReference type="CDD" id="cd00616">
    <property type="entry name" value="AHBA_syn"/>
    <property type="match status" value="1"/>
</dbReference>
<dbReference type="InterPro" id="IPR015424">
    <property type="entry name" value="PyrdxlP-dep_Trfase"/>
</dbReference>
<proteinExistence type="inferred from homology"/>
<feature type="active site" description="Proton acceptor" evidence="2">
    <location>
        <position position="200"/>
    </location>
</feature>
<name>A0A967CCG8_9PROT</name>
<dbReference type="EC" id="2.6.1.92" evidence="5"/>
<dbReference type="PIRSF" id="PIRSF000390">
    <property type="entry name" value="PLP_StrS"/>
    <property type="match status" value="1"/>
</dbReference>
<evidence type="ECO:0000256" key="3">
    <source>
        <dbReference type="PIRSR" id="PIRSR000390-2"/>
    </source>
</evidence>
<dbReference type="PANTHER" id="PTHR30244">
    <property type="entry name" value="TRANSAMINASE"/>
    <property type="match status" value="1"/>
</dbReference>
<protein>
    <submittedName>
        <fullName evidence="5">UDP-4-amino-4, 6-dideoxy-N-acetyl-beta-L-altrosamine transaminase</fullName>
        <ecNumber evidence="5">2.6.1.92</ecNumber>
    </submittedName>
</protein>
<evidence type="ECO:0000313" key="5">
    <source>
        <dbReference type="EMBL" id="NIA69029.1"/>
    </source>
</evidence>
<evidence type="ECO:0000256" key="1">
    <source>
        <dbReference type="ARBA" id="ARBA00037999"/>
    </source>
</evidence>
<dbReference type="RefSeq" id="WP_167224232.1">
    <property type="nucleotide sequence ID" value="NZ_JAAQPH010000007.1"/>
</dbReference>
<dbReference type="GO" id="GO:0008483">
    <property type="term" value="F:transaminase activity"/>
    <property type="evidence" value="ECO:0007669"/>
    <property type="project" value="UniProtKB-KW"/>
</dbReference>
<dbReference type="EMBL" id="JAAQPH010000007">
    <property type="protein sequence ID" value="NIA69029.1"/>
    <property type="molecule type" value="Genomic_DNA"/>
</dbReference>
<organism evidence="5 6">
    <name type="scientific">Pelagibius litoralis</name>
    <dbReference type="NCBI Taxonomy" id="374515"/>
    <lineage>
        <taxon>Bacteria</taxon>
        <taxon>Pseudomonadati</taxon>
        <taxon>Pseudomonadota</taxon>
        <taxon>Alphaproteobacteria</taxon>
        <taxon>Rhodospirillales</taxon>
        <taxon>Rhodovibrionaceae</taxon>
        <taxon>Pelagibius</taxon>
    </lineage>
</organism>
<accession>A0A967CCG8</accession>
<comment type="similarity">
    <text evidence="1 4">Belongs to the DegT/DnrJ/EryC1 family.</text>
</comment>
<keyword evidence="5" id="KW-0808">Transferase</keyword>
<dbReference type="Gene3D" id="3.40.640.10">
    <property type="entry name" value="Type I PLP-dependent aspartate aminotransferase-like (Major domain)"/>
    <property type="match status" value="1"/>
</dbReference>
<keyword evidence="3 4" id="KW-0663">Pyridoxal phosphate</keyword>
<dbReference type="SUPFAM" id="SSF53383">
    <property type="entry name" value="PLP-dependent transferases"/>
    <property type="match status" value="1"/>
</dbReference>
<dbReference type="InterPro" id="IPR015422">
    <property type="entry name" value="PyrdxlP-dep_Trfase_small"/>
</dbReference>
<comment type="caution">
    <text evidence="5">The sequence shown here is derived from an EMBL/GenBank/DDBJ whole genome shotgun (WGS) entry which is preliminary data.</text>
</comment>
<reference evidence="5" key="1">
    <citation type="submission" date="2020-03" db="EMBL/GenBank/DDBJ databases">
        <title>Genome of Pelagibius litoralis DSM 21314T.</title>
        <authorList>
            <person name="Wang G."/>
        </authorList>
    </citation>
    <scope>NUCLEOTIDE SEQUENCE</scope>
    <source>
        <strain evidence="5">DSM 21314</strain>
    </source>
</reference>
<dbReference type="InterPro" id="IPR015421">
    <property type="entry name" value="PyrdxlP-dep_Trfase_major"/>
</dbReference>
<dbReference type="Pfam" id="PF01041">
    <property type="entry name" value="DegT_DnrJ_EryC1"/>
    <property type="match status" value="1"/>
</dbReference>